<reference evidence="2 3" key="1">
    <citation type="submission" date="2019-10" db="EMBL/GenBank/DDBJ databases">
        <title>Whole genome shotgun sequence of Acrocarpospora macrocephala NBRC 16266.</title>
        <authorList>
            <person name="Ichikawa N."/>
            <person name="Kimura A."/>
            <person name="Kitahashi Y."/>
            <person name="Komaki H."/>
            <person name="Oguchi A."/>
        </authorList>
    </citation>
    <scope>NUCLEOTIDE SEQUENCE [LARGE SCALE GENOMIC DNA]</scope>
    <source>
        <strain evidence="2 3">NBRC 16266</strain>
    </source>
</reference>
<protein>
    <recommendedName>
        <fullName evidence="1">Trypsin-co-occurring domain-containing protein</fullName>
    </recommendedName>
</protein>
<gene>
    <name evidence="2" type="ORF">Amac_088720</name>
</gene>
<evidence type="ECO:0000259" key="1">
    <source>
        <dbReference type="Pfam" id="PF19631"/>
    </source>
</evidence>
<proteinExistence type="predicted"/>
<organism evidence="2 3">
    <name type="scientific">Acrocarpospora macrocephala</name>
    <dbReference type="NCBI Taxonomy" id="150177"/>
    <lineage>
        <taxon>Bacteria</taxon>
        <taxon>Bacillati</taxon>
        <taxon>Actinomycetota</taxon>
        <taxon>Actinomycetes</taxon>
        <taxon>Streptosporangiales</taxon>
        <taxon>Streptosporangiaceae</taxon>
        <taxon>Acrocarpospora</taxon>
    </lineage>
</organism>
<dbReference type="Pfam" id="PF19631">
    <property type="entry name" value="Trypco2"/>
    <property type="match status" value="1"/>
</dbReference>
<dbReference type="AlphaFoldDB" id="A0A5M3X0I6"/>
<keyword evidence="3" id="KW-1185">Reference proteome</keyword>
<dbReference type="OrthoDB" id="3696289at2"/>
<evidence type="ECO:0000313" key="2">
    <source>
        <dbReference type="EMBL" id="GES15275.1"/>
    </source>
</evidence>
<dbReference type="RefSeq" id="WP_155360415.1">
    <property type="nucleotide sequence ID" value="NZ_BAAAHL010000004.1"/>
</dbReference>
<sequence>MGDELLSLAEAMELVRGEVVKARNRAEMLGEELRFTVDAVEVEFLVQIGREKGGEGKLTLGVVEAGASGKRSHTDTHRIMFSLAPFSVATGERPVINDEVAQAQSRPSRSW</sequence>
<dbReference type="Proteomes" id="UP000331127">
    <property type="component" value="Unassembled WGS sequence"/>
</dbReference>
<evidence type="ECO:0000313" key="3">
    <source>
        <dbReference type="Proteomes" id="UP000331127"/>
    </source>
</evidence>
<dbReference type="EMBL" id="BLAE01000073">
    <property type="protein sequence ID" value="GES15275.1"/>
    <property type="molecule type" value="Genomic_DNA"/>
</dbReference>
<name>A0A5M3X0I6_9ACTN</name>
<feature type="domain" description="Trypsin-co-occurring" evidence="1">
    <location>
        <begin position="7"/>
        <end position="85"/>
    </location>
</feature>
<comment type="caution">
    <text evidence="2">The sequence shown here is derived from an EMBL/GenBank/DDBJ whole genome shotgun (WGS) entry which is preliminary data.</text>
</comment>
<accession>A0A5M3X0I6</accession>
<dbReference type="InterPro" id="IPR045608">
    <property type="entry name" value="Trypco2"/>
</dbReference>